<comment type="caution">
    <text evidence="7">The sequence shown here is derived from an EMBL/GenBank/DDBJ whole genome shotgun (WGS) entry which is preliminary data.</text>
</comment>
<gene>
    <name evidence="7" type="ORF">A2W18_04680</name>
</gene>
<dbReference type="PANTHER" id="PTHR30482">
    <property type="entry name" value="HIGH-AFFINITY BRANCHED-CHAIN AMINO ACID TRANSPORT SYSTEM PERMEASE"/>
    <property type="match status" value="1"/>
</dbReference>
<sequence>MKRLVPIAAVALLFAAPLLLSNQFFLHLGITVLLWTTLGVAWNLLGGYAGQVSFGHAAFFGVGAYTTMILYLSLGLAPWYGMVLGGVLGALTSLPIGYLCFRLRGPYFSLATLAVAEIMRLVAVNWESLTAGPQGLLITTLPAVNFFGEAINWESKVPFFYFVAVLAVVSMLATYYLTRSRLGAYLVAIRENEDAAESIGIDTTRAKVVTLAVSAFFTGAAGGFYGLYYRYVDPDAVFPIALSIETVFIAVVGGLSTVIGPVVGALFLTTIAEVFKEHFALGHLIFYGLFMMLVIRFLPEGIWGRSYRWLTR</sequence>
<dbReference type="InterPro" id="IPR043428">
    <property type="entry name" value="LivM-like"/>
</dbReference>
<dbReference type="EMBL" id="MFSP01000145">
    <property type="protein sequence ID" value="OGI63961.1"/>
    <property type="molecule type" value="Genomic_DNA"/>
</dbReference>
<evidence type="ECO:0000313" key="7">
    <source>
        <dbReference type="EMBL" id="OGI63961.1"/>
    </source>
</evidence>
<comment type="subcellular location">
    <subcellularLocation>
        <location evidence="1">Cell membrane</location>
        <topology evidence="1">Multi-pass membrane protein</topology>
    </subcellularLocation>
</comment>
<evidence type="ECO:0000256" key="1">
    <source>
        <dbReference type="ARBA" id="ARBA00004651"/>
    </source>
</evidence>
<dbReference type="PANTHER" id="PTHR30482:SF10">
    <property type="entry name" value="HIGH-AFFINITY BRANCHED-CHAIN AMINO ACID TRANSPORT PROTEIN BRAE"/>
    <property type="match status" value="1"/>
</dbReference>
<evidence type="ECO:0000313" key="8">
    <source>
        <dbReference type="Proteomes" id="UP000179076"/>
    </source>
</evidence>
<name>A0A1F6V2G9_9PROT</name>
<dbReference type="Pfam" id="PF02653">
    <property type="entry name" value="BPD_transp_2"/>
    <property type="match status" value="1"/>
</dbReference>
<feature type="transmembrane region" description="Helical" evidence="6">
    <location>
        <begin position="208"/>
        <end position="228"/>
    </location>
</feature>
<proteinExistence type="predicted"/>
<keyword evidence="3 6" id="KW-0812">Transmembrane</keyword>
<evidence type="ECO:0008006" key="9">
    <source>
        <dbReference type="Google" id="ProtNLM"/>
    </source>
</evidence>
<feature type="transmembrane region" description="Helical" evidence="6">
    <location>
        <begin position="79"/>
        <end position="100"/>
    </location>
</feature>
<accession>A0A1F6V2G9</accession>
<evidence type="ECO:0000256" key="4">
    <source>
        <dbReference type="ARBA" id="ARBA00022989"/>
    </source>
</evidence>
<reference evidence="7 8" key="1">
    <citation type="journal article" date="2016" name="Nat. Commun.">
        <title>Thousands of microbial genomes shed light on interconnected biogeochemical processes in an aquifer system.</title>
        <authorList>
            <person name="Anantharaman K."/>
            <person name="Brown C.T."/>
            <person name="Hug L.A."/>
            <person name="Sharon I."/>
            <person name="Castelle C.J."/>
            <person name="Probst A.J."/>
            <person name="Thomas B.C."/>
            <person name="Singh A."/>
            <person name="Wilkins M.J."/>
            <person name="Karaoz U."/>
            <person name="Brodie E.L."/>
            <person name="Williams K.H."/>
            <person name="Hubbard S.S."/>
            <person name="Banfield J.F."/>
        </authorList>
    </citation>
    <scope>NUCLEOTIDE SEQUENCE [LARGE SCALE GENOMIC DNA]</scope>
</reference>
<dbReference type="CDD" id="cd06581">
    <property type="entry name" value="TM_PBP1_LivM_like"/>
    <property type="match status" value="1"/>
</dbReference>
<feature type="transmembrane region" description="Helical" evidence="6">
    <location>
        <begin position="240"/>
        <end position="268"/>
    </location>
</feature>
<evidence type="ECO:0000256" key="6">
    <source>
        <dbReference type="SAM" id="Phobius"/>
    </source>
</evidence>
<feature type="transmembrane region" description="Helical" evidence="6">
    <location>
        <begin position="280"/>
        <end position="298"/>
    </location>
</feature>
<feature type="transmembrane region" description="Helical" evidence="6">
    <location>
        <begin position="52"/>
        <end position="73"/>
    </location>
</feature>
<dbReference type="GO" id="GO:0015658">
    <property type="term" value="F:branched-chain amino acid transmembrane transporter activity"/>
    <property type="evidence" value="ECO:0007669"/>
    <property type="project" value="InterPro"/>
</dbReference>
<dbReference type="InterPro" id="IPR001851">
    <property type="entry name" value="ABC_transp_permease"/>
</dbReference>
<feature type="transmembrane region" description="Helical" evidence="6">
    <location>
        <begin position="25"/>
        <end position="45"/>
    </location>
</feature>
<protein>
    <recommendedName>
        <fullName evidence="9">Branched-chain amino acid ABC transporter permease</fullName>
    </recommendedName>
</protein>
<feature type="non-terminal residue" evidence="7">
    <location>
        <position position="312"/>
    </location>
</feature>
<organism evidence="7 8">
    <name type="scientific">Candidatus Muproteobacteria bacterium RBG_16_60_9</name>
    <dbReference type="NCBI Taxonomy" id="1817755"/>
    <lineage>
        <taxon>Bacteria</taxon>
        <taxon>Pseudomonadati</taxon>
        <taxon>Pseudomonadota</taxon>
        <taxon>Candidatus Muproteobacteria</taxon>
    </lineage>
</organism>
<evidence type="ECO:0000256" key="3">
    <source>
        <dbReference type="ARBA" id="ARBA00022692"/>
    </source>
</evidence>
<feature type="transmembrane region" description="Helical" evidence="6">
    <location>
        <begin position="159"/>
        <end position="177"/>
    </location>
</feature>
<keyword evidence="2" id="KW-1003">Cell membrane</keyword>
<evidence type="ECO:0000256" key="5">
    <source>
        <dbReference type="ARBA" id="ARBA00023136"/>
    </source>
</evidence>
<dbReference type="Proteomes" id="UP000179076">
    <property type="component" value="Unassembled WGS sequence"/>
</dbReference>
<dbReference type="AlphaFoldDB" id="A0A1F6V2G9"/>
<keyword evidence="4 6" id="KW-1133">Transmembrane helix</keyword>
<dbReference type="GO" id="GO:0005886">
    <property type="term" value="C:plasma membrane"/>
    <property type="evidence" value="ECO:0007669"/>
    <property type="project" value="UniProtKB-SubCell"/>
</dbReference>
<evidence type="ECO:0000256" key="2">
    <source>
        <dbReference type="ARBA" id="ARBA00022475"/>
    </source>
</evidence>
<keyword evidence="5 6" id="KW-0472">Membrane</keyword>